<protein>
    <submittedName>
        <fullName evidence="2">Uncharacterized protein</fullName>
    </submittedName>
</protein>
<evidence type="ECO:0000313" key="2">
    <source>
        <dbReference type="EMBL" id="KAJ1174918.1"/>
    </source>
</evidence>
<comment type="caution">
    <text evidence="2">The sequence shown here is derived from an EMBL/GenBank/DDBJ whole genome shotgun (WGS) entry which is preliminary data.</text>
</comment>
<dbReference type="Proteomes" id="UP001066276">
    <property type="component" value="Chromosome 3_2"/>
</dbReference>
<dbReference type="EMBL" id="JANPWB010000006">
    <property type="protein sequence ID" value="KAJ1174918.1"/>
    <property type="molecule type" value="Genomic_DNA"/>
</dbReference>
<gene>
    <name evidence="2" type="ORF">NDU88_000209</name>
</gene>
<feature type="region of interest" description="Disordered" evidence="1">
    <location>
        <begin position="90"/>
        <end position="110"/>
    </location>
</feature>
<organism evidence="2 3">
    <name type="scientific">Pleurodeles waltl</name>
    <name type="common">Iberian ribbed newt</name>
    <dbReference type="NCBI Taxonomy" id="8319"/>
    <lineage>
        <taxon>Eukaryota</taxon>
        <taxon>Metazoa</taxon>
        <taxon>Chordata</taxon>
        <taxon>Craniata</taxon>
        <taxon>Vertebrata</taxon>
        <taxon>Euteleostomi</taxon>
        <taxon>Amphibia</taxon>
        <taxon>Batrachia</taxon>
        <taxon>Caudata</taxon>
        <taxon>Salamandroidea</taxon>
        <taxon>Salamandridae</taxon>
        <taxon>Pleurodelinae</taxon>
        <taxon>Pleurodeles</taxon>
    </lineage>
</organism>
<evidence type="ECO:0000256" key="1">
    <source>
        <dbReference type="SAM" id="MobiDB-lite"/>
    </source>
</evidence>
<sequence length="130" mass="15545">MVLLYQFCGNWTIKSYQYTDLLMKDHIRGMWWMSLYLCITCQGAWPRSRRWWLHKTLAPEGPTKYPIIKARSRGCLCGSLRAWRCEPSREQRRLLQPSESESWQRRRRETPAAWCSPLRLGTEVPERARA</sequence>
<proteinExistence type="predicted"/>
<reference evidence="2" key="1">
    <citation type="journal article" date="2022" name="bioRxiv">
        <title>Sequencing and chromosome-scale assembly of the giantPleurodeles waltlgenome.</title>
        <authorList>
            <person name="Brown T."/>
            <person name="Elewa A."/>
            <person name="Iarovenko S."/>
            <person name="Subramanian E."/>
            <person name="Araus A.J."/>
            <person name="Petzold A."/>
            <person name="Susuki M."/>
            <person name="Suzuki K.-i.T."/>
            <person name="Hayashi T."/>
            <person name="Toyoda A."/>
            <person name="Oliveira C."/>
            <person name="Osipova E."/>
            <person name="Leigh N.D."/>
            <person name="Simon A."/>
            <person name="Yun M.H."/>
        </authorList>
    </citation>
    <scope>NUCLEOTIDE SEQUENCE</scope>
    <source>
        <strain evidence="2">20211129_DDA</strain>
        <tissue evidence="2">Liver</tissue>
    </source>
</reference>
<accession>A0AAV7TEA9</accession>
<name>A0AAV7TEA9_PLEWA</name>
<dbReference type="AlphaFoldDB" id="A0AAV7TEA9"/>
<keyword evidence="3" id="KW-1185">Reference proteome</keyword>
<evidence type="ECO:0000313" key="3">
    <source>
        <dbReference type="Proteomes" id="UP001066276"/>
    </source>
</evidence>